<evidence type="ECO:0000313" key="1">
    <source>
        <dbReference type="EMBL" id="KAJ8868847.1"/>
    </source>
</evidence>
<keyword evidence="2" id="KW-1185">Reference proteome</keyword>
<comment type="caution">
    <text evidence="1">The sequence shown here is derived from an EMBL/GenBank/DDBJ whole genome shotgun (WGS) entry which is preliminary data.</text>
</comment>
<name>A0ABQ9G9M3_9NEOP</name>
<dbReference type="Proteomes" id="UP001159363">
    <property type="component" value="Chromosome 13"/>
</dbReference>
<reference evidence="1 2" key="1">
    <citation type="submission" date="2023-02" db="EMBL/GenBank/DDBJ databases">
        <title>LHISI_Scaffold_Assembly.</title>
        <authorList>
            <person name="Stuart O.P."/>
            <person name="Cleave R."/>
            <person name="Magrath M.J.L."/>
            <person name="Mikheyev A.S."/>
        </authorList>
    </citation>
    <scope>NUCLEOTIDE SEQUENCE [LARGE SCALE GENOMIC DNA]</scope>
    <source>
        <strain evidence="1">Daus_M_001</strain>
        <tissue evidence="1">Leg muscle</tissue>
    </source>
</reference>
<sequence>MREQIIFPEFITLLGRNNIYIHATVPLYRLHCVYIVNSSAIEQNKWPVAKECLYPVSNSNIVSVLFVPGQVSKNQWNGTGRQTSSTTKQD</sequence>
<gene>
    <name evidence="1" type="ORF">PR048_030388</name>
</gene>
<protein>
    <submittedName>
        <fullName evidence="1">Uncharacterized protein</fullName>
    </submittedName>
</protein>
<accession>A0ABQ9G9M3</accession>
<organism evidence="1 2">
    <name type="scientific">Dryococelus australis</name>
    <dbReference type="NCBI Taxonomy" id="614101"/>
    <lineage>
        <taxon>Eukaryota</taxon>
        <taxon>Metazoa</taxon>
        <taxon>Ecdysozoa</taxon>
        <taxon>Arthropoda</taxon>
        <taxon>Hexapoda</taxon>
        <taxon>Insecta</taxon>
        <taxon>Pterygota</taxon>
        <taxon>Neoptera</taxon>
        <taxon>Polyneoptera</taxon>
        <taxon>Phasmatodea</taxon>
        <taxon>Verophasmatodea</taxon>
        <taxon>Anareolatae</taxon>
        <taxon>Phasmatidae</taxon>
        <taxon>Eurycanthinae</taxon>
        <taxon>Dryococelus</taxon>
    </lineage>
</organism>
<dbReference type="EMBL" id="JARBHB010000014">
    <property type="protein sequence ID" value="KAJ8868847.1"/>
    <property type="molecule type" value="Genomic_DNA"/>
</dbReference>
<evidence type="ECO:0000313" key="2">
    <source>
        <dbReference type="Proteomes" id="UP001159363"/>
    </source>
</evidence>
<proteinExistence type="predicted"/>